<name>A0A645IRB3_9ZZZZ</name>
<sequence>MVLPGGGQCRQRAPVKAIVQRDDDGILYALFVGGVFARHLNGTFVCLGTGVGKEHFFHAGFFA</sequence>
<dbReference type="EMBL" id="VSSQ01121510">
    <property type="protein sequence ID" value="MPN53895.1"/>
    <property type="molecule type" value="Genomic_DNA"/>
</dbReference>
<comment type="caution">
    <text evidence="1">The sequence shown here is derived from an EMBL/GenBank/DDBJ whole genome shotgun (WGS) entry which is preliminary data.</text>
</comment>
<protein>
    <submittedName>
        <fullName evidence="1">Uncharacterized protein</fullName>
    </submittedName>
</protein>
<evidence type="ECO:0000313" key="1">
    <source>
        <dbReference type="EMBL" id="MPN53895.1"/>
    </source>
</evidence>
<accession>A0A645IRB3</accession>
<proteinExistence type="predicted"/>
<reference evidence="1" key="1">
    <citation type="submission" date="2019-08" db="EMBL/GenBank/DDBJ databases">
        <authorList>
            <person name="Kucharzyk K."/>
            <person name="Murdoch R.W."/>
            <person name="Higgins S."/>
            <person name="Loffler F."/>
        </authorList>
    </citation>
    <scope>NUCLEOTIDE SEQUENCE</scope>
</reference>
<gene>
    <name evidence="1" type="ORF">SDC9_201563</name>
</gene>
<organism evidence="1">
    <name type="scientific">bioreactor metagenome</name>
    <dbReference type="NCBI Taxonomy" id="1076179"/>
    <lineage>
        <taxon>unclassified sequences</taxon>
        <taxon>metagenomes</taxon>
        <taxon>ecological metagenomes</taxon>
    </lineage>
</organism>
<dbReference type="AlphaFoldDB" id="A0A645IRB3"/>